<accession>A0A1L7D485</accession>
<dbReference type="EMBL" id="CP009249">
    <property type="protein sequence ID" value="APT92915.1"/>
    <property type="molecule type" value="Genomic_DNA"/>
</dbReference>
<protein>
    <submittedName>
        <fullName evidence="1">Uncharacterized protein</fullName>
    </submittedName>
</protein>
<sequence length="158" mass="17821">MTHPLDFNIWPWLANPIHNNLYAHKWAQKISKALGRHYTQAFGSHIDDSTPTVERLHGTPAPDSYAVQYTWRLAPNDDIKGTDYGHVTLIVDSTPRVCLSLGTHSRKTADMPEALKDLLWVTAMRRDYVDQSLPITALLAAIEDYGWDIPGVEPDESN</sequence>
<dbReference type="KEGG" id="cpho:CPHO_08485"/>
<dbReference type="RefSeq" id="WP_075734916.1">
    <property type="nucleotide sequence ID" value="NZ_CP009249.1"/>
</dbReference>
<dbReference type="AlphaFoldDB" id="A0A1L7D485"/>
<name>A0A1L7D485_9CORY</name>
<dbReference type="Proteomes" id="UP000185491">
    <property type="component" value="Chromosome"/>
</dbReference>
<proteinExistence type="predicted"/>
<evidence type="ECO:0000313" key="1">
    <source>
        <dbReference type="EMBL" id="APT92915.1"/>
    </source>
</evidence>
<keyword evidence="2" id="KW-1185">Reference proteome</keyword>
<reference evidence="1 2" key="1">
    <citation type="submission" date="2014-08" db="EMBL/GenBank/DDBJ databases">
        <title>Complete genome sequence of Corynebacterium phocae M408/89/1(T)(=DSM 44612(T)), isolated from the common seal (Phoca vitulina).</title>
        <authorList>
            <person name="Ruckert C."/>
            <person name="Albersmeier A."/>
            <person name="Winkler A."/>
            <person name="Kalinowski J."/>
        </authorList>
    </citation>
    <scope>NUCLEOTIDE SEQUENCE [LARGE SCALE GENOMIC DNA]</scope>
    <source>
        <strain evidence="1 2">M408/89/1</strain>
    </source>
</reference>
<dbReference type="STRING" id="161895.CPHO_08485"/>
<evidence type="ECO:0000313" key="2">
    <source>
        <dbReference type="Proteomes" id="UP000185491"/>
    </source>
</evidence>
<gene>
    <name evidence="1" type="ORF">CPHO_08485</name>
</gene>
<organism evidence="1 2">
    <name type="scientific">Corynebacterium phocae</name>
    <dbReference type="NCBI Taxonomy" id="161895"/>
    <lineage>
        <taxon>Bacteria</taxon>
        <taxon>Bacillati</taxon>
        <taxon>Actinomycetota</taxon>
        <taxon>Actinomycetes</taxon>
        <taxon>Mycobacteriales</taxon>
        <taxon>Corynebacteriaceae</taxon>
        <taxon>Corynebacterium</taxon>
    </lineage>
</organism>